<dbReference type="InParanoid" id="A0A067QEZ4"/>
<feature type="domain" description="Fatty acid synthase pseudo-KR" evidence="1">
    <location>
        <begin position="45"/>
        <end position="93"/>
    </location>
</feature>
<gene>
    <name evidence="2" type="ORF">L798_07552</name>
</gene>
<dbReference type="STRING" id="136037.A0A067QEZ4"/>
<proteinExistence type="predicted"/>
<evidence type="ECO:0000259" key="1">
    <source>
        <dbReference type="Pfam" id="PF21149"/>
    </source>
</evidence>
<name>A0A067QEZ4_ZOONE</name>
<sequence>MMRRILLYMQTFCGIVPRYICQWPLCLTGGLMVENPVVIYIAAQNYDWLPQMQTVIQSNTKHRIILVAQDTPLNGILGLMNCICKEPETNFVRLETPT</sequence>
<keyword evidence="3" id="KW-1185">Reference proteome</keyword>
<organism evidence="2 3">
    <name type="scientific">Zootermopsis nevadensis</name>
    <name type="common">Dampwood termite</name>
    <dbReference type="NCBI Taxonomy" id="136037"/>
    <lineage>
        <taxon>Eukaryota</taxon>
        <taxon>Metazoa</taxon>
        <taxon>Ecdysozoa</taxon>
        <taxon>Arthropoda</taxon>
        <taxon>Hexapoda</taxon>
        <taxon>Insecta</taxon>
        <taxon>Pterygota</taxon>
        <taxon>Neoptera</taxon>
        <taxon>Polyneoptera</taxon>
        <taxon>Dictyoptera</taxon>
        <taxon>Blattodea</taxon>
        <taxon>Blattoidea</taxon>
        <taxon>Termitoidae</taxon>
        <taxon>Termopsidae</taxon>
        <taxon>Zootermopsis</taxon>
    </lineage>
</organism>
<evidence type="ECO:0000313" key="2">
    <source>
        <dbReference type="EMBL" id="KDQ82741.1"/>
    </source>
</evidence>
<protein>
    <recommendedName>
        <fullName evidence="1">Fatty acid synthase pseudo-KR domain-containing protein</fullName>
    </recommendedName>
</protein>
<dbReference type="Proteomes" id="UP000027135">
    <property type="component" value="Unassembled WGS sequence"/>
</dbReference>
<evidence type="ECO:0000313" key="3">
    <source>
        <dbReference type="Proteomes" id="UP000027135"/>
    </source>
</evidence>
<dbReference type="Gene3D" id="3.40.50.720">
    <property type="entry name" value="NAD(P)-binding Rossmann-like Domain"/>
    <property type="match status" value="1"/>
</dbReference>
<accession>A0A067QEZ4</accession>
<dbReference type="Pfam" id="PF21149">
    <property type="entry name" value="FAS_pseudo-KR"/>
    <property type="match status" value="1"/>
</dbReference>
<dbReference type="EMBL" id="KK853772">
    <property type="protein sequence ID" value="KDQ82741.1"/>
    <property type="molecule type" value="Genomic_DNA"/>
</dbReference>
<dbReference type="AlphaFoldDB" id="A0A067QEZ4"/>
<dbReference type="InterPro" id="IPR049391">
    <property type="entry name" value="FAS_pseudo-KR"/>
</dbReference>
<reference evidence="2 3" key="1">
    <citation type="journal article" date="2014" name="Nat. Commun.">
        <title>Molecular traces of alternative social organization in a termite genome.</title>
        <authorList>
            <person name="Terrapon N."/>
            <person name="Li C."/>
            <person name="Robertson H.M."/>
            <person name="Ji L."/>
            <person name="Meng X."/>
            <person name="Booth W."/>
            <person name="Chen Z."/>
            <person name="Childers C.P."/>
            <person name="Glastad K.M."/>
            <person name="Gokhale K."/>
            <person name="Gowin J."/>
            <person name="Gronenberg W."/>
            <person name="Hermansen R.A."/>
            <person name="Hu H."/>
            <person name="Hunt B.G."/>
            <person name="Huylmans A.K."/>
            <person name="Khalil S.M."/>
            <person name="Mitchell R.D."/>
            <person name="Munoz-Torres M.C."/>
            <person name="Mustard J.A."/>
            <person name="Pan H."/>
            <person name="Reese J.T."/>
            <person name="Scharf M.E."/>
            <person name="Sun F."/>
            <person name="Vogel H."/>
            <person name="Xiao J."/>
            <person name="Yang W."/>
            <person name="Yang Z."/>
            <person name="Yang Z."/>
            <person name="Zhou J."/>
            <person name="Zhu J."/>
            <person name="Brent C.S."/>
            <person name="Elsik C.G."/>
            <person name="Goodisman M.A."/>
            <person name="Liberles D.A."/>
            <person name="Roe R.M."/>
            <person name="Vargo E.L."/>
            <person name="Vilcinskas A."/>
            <person name="Wang J."/>
            <person name="Bornberg-Bauer E."/>
            <person name="Korb J."/>
            <person name="Zhang G."/>
            <person name="Liebig J."/>
        </authorList>
    </citation>
    <scope>NUCLEOTIDE SEQUENCE [LARGE SCALE GENOMIC DNA]</scope>
    <source>
        <tissue evidence="2">Whole organism</tissue>
    </source>
</reference>